<protein>
    <recommendedName>
        <fullName evidence="1">B30.2/SPRY domain-containing protein</fullName>
    </recommendedName>
</protein>
<name>A0AA35WIR4_GEOBA</name>
<dbReference type="Proteomes" id="UP001174909">
    <property type="component" value="Unassembled WGS sequence"/>
</dbReference>
<feature type="domain" description="B30.2/SPRY" evidence="1">
    <location>
        <begin position="107"/>
        <end position="306"/>
    </location>
</feature>
<keyword evidence="3" id="KW-1185">Reference proteome</keyword>
<comment type="caution">
    <text evidence="2">The sequence shown here is derived from an EMBL/GenBank/DDBJ whole genome shotgun (WGS) entry which is preliminary data.</text>
</comment>
<evidence type="ECO:0000313" key="3">
    <source>
        <dbReference type="Proteomes" id="UP001174909"/>
    </source>
</evidence>
<evidence type="ECO:0000259" key="1">
    <source>
        <dbReference type="PROSITE" id="PS50188"/>
    </source>
</evidence>
<sequence>MGQGRSRDTAYVAPEMLQQPMRKAGSLTSLSFGRARKSGGVRRSRSFRENKEVQEALLRLRIESEMKDLQRWVNERPKKHAMDGVIPPKLVDLAAVTVAQNLRGPADVDGLPVTRELKDVVEFRLLPTFDEKNADPKTIFTDRGRNAQYTGKGYSTTVMKTPSGRGLRHGRHAWIIYVDTSRVQGWMQIGVVNQKRMDTECSTAWDGNPHPFRKGEIARRSNGNFHSGRNELEATMVQETIFLSGYGAGDTIGMKVDFDARELYWLKNGEPYGSRVSFDEDTVFHPSVSLDSPGETVSIVYYSGPIAI</sequence>
<dbReference type="AlphaFoldDB" id="A0AA35WIR4"/>
<dbReference type="InterPro" id="IPR013320">
    <property type="entry name" value="ConA-like_dom_sf"/>
</dbReference>
<proteinExistence type="predicted"/>
<organism evidence="2 3">
    <name type="scientific">Geodia barretti</name>
    <name type="common">Barrett's horny sponge</name>
    <dbReference type="NCBI Taxonomy" id="519541"/>
    <lineage>
        <taxon>Eukaryota</taxon>
        <taxon>Metazoa</taxon>
        <taxon>Porifera</taxon>
        <taxon>Demospongiae</taxon>
        <taxon>Heteroscleromorpha</taxon>
        <taxon>Tetractinellida</taxon>
        <taxon>Astrophorina</taxon>
        <taxon>Geodiidae</taxon>
        <taxon>Geodia</taxon>
    </lineage>
</organism>
<evidence type="ECO:0000313" key="2">
    <source>
        <dbReference type="EMBL" id="CAI8021894.1"/>
    </source>
</evidence>
<dbReference type="PROSITE" id="PS50188">
    <property type="entry name" value="B302_SPRY"/>
    <property type="match status" value="1"/>
</dbReference>
<dbReference type="InterPro" id="IPR001870">
    <property type="entry name" value="B30.2/SPRY"/>
</dbReference>
<dbReference type="InterPro" id="IPR043136">
    <property type="entry name" value="B30.2/SPRY_sf"/>
</dbReference>
<dbReference type="CDD" id="cd11709">
    <property type="entry name" value="SPRY"/>
    <property type="match status" value="1"/>
</dbReference>
<dbReference type="Gene3D" id="2.60.120.920">
    <property type="match status" value="1"/>
</dbReference>
<dbReference type="InterPro" id="IPR003877">
    <property type="entry name" value="SPRY_dom"/>
</dbReference>
<dbReference type="Pfam" id="PF00622">
    <property type="entry name" value="SPRY"/>
    <property type="match status" value="1"/>
</dbReference>
<gene>
    <name evidence="2" type="ORF">GBAR_LOCUS12896</name>
</gene>
<reference evidence="2" key="1">
    <citation type="submission" date="2023-03" db="EMBL/GenBank/DDBJ databases">
        <authorList>
            <person name="Steffen K."/>
            <person name="Cardenas P."/>
        </authorList>
    </citation>
    <scope>NUCLEOTIDE SEQUENCE</scope>
</reference>
<accession>A0AA35WIR4</accession>
<dbReference type="EMBL" id="CASHTH010001920">
    <property type="protein sequence ID" value="CAI8021894.1"/>
    <property type="molecule type" value="Genomic_DNA"/>
</dbReference>
<dbReference type="SUPFAM" id="SSF49899">
    <property type="entry name" value="Concanavalin A-like lectins/glucanases"/>
    <property type="match status" value="1"/>
</dbReference>